<sequence length="574" mass="61968">MSFVKPRAYKALILLIWSLFIFISSAQNTAQVLLGDARHANRDRRGAVASENNLCSQIGIDLLNSGGNAADALVGTVLCIGVTDCHHSGLGGGGFALIRATNGSYETVDFRETAPGAAFVDMFKGNVLGSLVGGLASGVPGEAKGLHYIHKTYGILPWSTLIQPAIKLARDGFLVSKDFAKAMDFAVQLIKDDFLSNDPVWAEDFAPNGTRVGEGDAMTRERYARTLEAIATQGPDAFYKGPLAQATVRALRKSNGTMTIKDMAKYKVVSRKPAEIEYKDFRIHGVGAPSSGSVVLSILKVLEGYTDFDNTEHLSTHRMDEAIRFGYGKRASLGDPDYVDGLDVYEAGMLNQTYARSTRAKISDKHTLNISDYDPDGFESHENHGTSHVATADSSGMAISLTTTVNLFFGSRVMVPETGVVMNNEMADFSVPNISNVFGYYPSPANYVRPHKRPLSSIAPIMAEFTNGTLFAILGASGGSRIITTVVQTALSVLDRGMSMHEAVAQPRLHDQLLPNQVQFEYSYDNSTVEYMRGRGHNVTWGPAGSSAQAIIIREGIFEAAGEPRQHDSAGLTC</sequence>
<keyword evidence="2" id="KW-0732">Signal</keyword>
<comment type="pathway">
    <text evidence="1">Sulfur metabolism; glutathione metabolism.</text>
</comment>
<dbReference type="Gene3D" id="3.60.20.40">
    <property type="match status" value="1"/>
</dbReference>
<evidence type="ECO:0000256" key="1">
    <source>
        <dbReference type="RuleBase" id="RU368068"/>
    </source>
</evidence>
<dbReference type="PANTHER" id="PTHR11686">
    <property type="entry name" value="GAMMA GLUTAMYL TRANSPEPTIDASE"/>
    <property type="match status" value="1"/>
</dbReference>
<dbReference type="InterPro" id="IPR000101">
    <property type="entry name" value="GGT_peptidase"/>
</dbReference>
<dbReference type="InterPro" id="IPR043137">
    <property type="entry name" value="GGT_ssub_C"/>
</dbReference>
<organism evidence="3 4">
    <name type="scientific">Stereocaulon virgatum</name>
    <dbReference type="NCBI Taxonomy" id="373712"/>
    <lineage>
        <taxon>Eukaryota</taxon>
        <taxon>Fungi</taxon>
        <taxon>Dikarya</taxon>
        <taxon>Ascomycota</taxon>
        <taxon>Pezizomycotina</taxon>
        <taxon>Lecanoromycetes</taxon>
        <taxon>OSLEUM clade</taxon>
        <taxon>Lecanoromycetidae</taxon>
        <taxon>Lecanorales</taxon>
        <taxon>Lecanorineae</taxon>
        <taxon>Stereocaulaceae</taxon>
        <taxon>Stereocaulon</taxon>
    </lineage>
</organism>
<comment type="catalytic activity">
    <reaction evidence="1">
        <text>an S-substituted glutathione + H2O = an S-substituted L-cysteinylglycine + L-glutamate</text>
        <dbReference type="Rhea" id="RHEA:59468"/>
        <dbReference type="ChEBI" id="CHEBI:15377"/>
        <dbReference type="ChEBI" id="CHEBI:29985"/>
        <dbReference type="ChEBI" id="CHEBI:90779"/>
        <dbReference type="ChEBI" id="CHEBI:143103"/>
        <dbReference type="EC" id="3.4.19.13"/>
    </reaction>
</comment>
<dbReference type="InterPro" id="IPR043138">
    <property type="entry name" value="GGT_lsub"/>
</dbReference>
<dbReference type="PRINTS" id="PR01210">
    <property type="entry name" value="GGTRANSPTASE"/>
</dbReference>
<feature type="chain" id="PRO_5046147244" description="Glutathione hydrolase" evidence="2">
    <location>
        <begin position="27"/>
        <end position="574"/>
    </location>
</feature>
<comment type="caution">
    <text evidence="3">The sequence shown here is derived from an EMBL/GenBank/DDBJ whole genome shotgun (WGS) entry which is preliminary data.</text>
</comment>
<dbReference type="Pfam" id="PF01019">
    <property type="entry name" value="G_glu_transpept"/>
    <property type="match status" value="1"/>
</dbReference>
<reference evidence="3 4" key="1">
    <citation type="submission" date="2024-09" db="EMBL/GenBank/DDBJ databases">
        <title>Rethinking Asexuality: The Enigmatic Case of Functional Sexual Genes in Lepraria (Stereocaulaceae).</title>
        <authorList>
            <person name="Doellman M."/>
            <person name="Sun Y."/>
            <person name="Barcenas-Pena A."/>
            <person name="Lumbsch H.T."/>
            <person name="Grewe F."/>
        </authorList>
    </citation>
    <scope>NUCLEOTIDE SEQUENCE [LARGE SCALE GENOMIC DNA]</scope>
    <source>
        <strain evidence="3 4">Mercado 3170</strain>
    </source>
</reference>
<feature type="signal peptide" evidence="2">
    <location>
        <begin position="1"/>
        <end position="26"/>
    </location>
</feature>
<comment type="function">
    <text evidence="1">Cleaves the gamma-glutamyl peptide bond of glutathione and glutathione conjugates.</text>
</comment>
<dbReference type="PANTHER" id="PTHR11686:SF62">
    <property type="entry name" value="GLUTATHIONE HYDROLASE"/>
    <property type="match status" value="1"/>
</dbReference>
<evidence type="ECO:0000313" key="4">
    <source>
        <dbReference type="Proteomes" id="UP001590950"/>
    </source>
</evidence>
<gene>
    <name evidence="3" type="ORF">N7G274_010199</name>
</gene>
<dbReference type="EC" id="3.4.19.13" evidence="1"/>
<evidence type="ECO:0000256" key="2">
    <source>
        <dbReference type="SAM" id="SignalP"/>
    </source>
</evidence>
<dbReference type="Proteomes" id="UP001590950">
    <property type="component" value="Unassembled WGS sequence"/>
</dbReference>
<accession>A0ABR3ZU36</accession>
<name>A0ABR3ZU36_9LECA</name>
<dbReference type="Gene3D" id="1.10.246.130">
    <property type="match status" value="1"/>
</dbReference>
<keyword evidence="1" id="KW-0378">Hydrolase</keyword>
<dbReference type="InterPro" id="IPR029055">
    <property type="entry name" value="Ntn_hydrolases_N"/>
</dbReference>
<keyword evidence="1" id="KW-0012">Acyltransferase</keyword>
<comment type="catalytic activity">
    <reaction evidence="1">
        <text>an N-terminal (5-L-glutamyl)-[peptide] + an alpha-amino acid = 5-L-glutamyl amino acid + an N-terminal L-alpha-aminoacyl-[peptide]</text>
        <dbReference type="Rhea" id="RHEA:23904"/>
        <dbReference type="Rhea" id="RHEA-COMP:9780"/>
        <dbReference type="Rhea" id="RHEA-COMP:9795"/>
        <dbReference type="ChEBI" id="CHEBI:77644"/>
        <dbReference type="ChEBI" id="CHEBI:78597"/>
        <dbReference type="ChEBI" id="CHEBI:78599"/>
        <dbReference type="ChEBI" id="CHEBI:78608"/>
        <dbReference type="EC" id="2.3.2.2"/>
    </reaction>
</comment>
<dbReference type="EC" id="2.3.2.2" evidence="1"/>
<dbReference type="SUPFAM" id="SSF56235">
    <property type="entry name" value="N-terminal nucleophile aminohydrolases (Ntn hydrolases)"/>
    <property type="match status" value="1"/>
</dbReference>
<comment type="catalytic activity">
    <reaction evidence="1">
        <text>glutathione + H2O = L-cysteinylglycine + L-glutamate</text>
        <dbReference type="Rhea" id="RHEA:28807"/>
        <dbReference type="ChEBI" id="CHEBI:15377"/>
        <dbReference type="ChEBI" id="CHEBI:29985"/>
        <dbReference type="ChEBI" id="CHEBI:57925"/>
        <dbReference type="ChEBI" id="CHEBI:61694"/>
        <dbReference type="EC" id="3.4.19.13"/>
    </reaction>
</comment>
<keyword evidence="4" id="KW-1185">Reference proteome</keyword>
<keyword evidence="1" id="KW-0808">Transferase</keyword>
<evidence type="ECO:0000313" key="3">
    <source>
        <dbReference type="EMBL" id="KAL2037072.1"/>
    </source>
</evidence>
<dbReference type="NCBIfam" id="TIGR00066">
    <property type="entry name" value="g_glut_trans"/>
    <property type="match status" value="1"/>
</dbReference>
<dbReference type="EMBL" id="JBEFKJ010000045">
    <property type="protein sequence ID" value="KAL2037072.1"/>
    <property type="molecule type" value="Genomic_DNA"/>
</dbReference>
<protein>
    <recommendedName>
        <fullName evidence="1">Glutathione hydrolase</fullName>
        <ecNumber evidence="1">2.3.2.2</ecNumber>
        <ecNumber evidence="1">3.4.19.13</ecNumber>
    </recommendedName>
    <alternativeName>
        <fullName evidence="1">Gamma-glutamyltransferase</fullName>
    </alternativeName>
    <alternativeName>
        <fullName evidence="1">Gamma-glutamyltranspeptidase</fullName>
    </alternativeName>
</protein>
<proteinExistence type="predicted"/>